<feature type="domain" description="Acyl-CoA dehydrogenase C-terminal" evidence="6">
    <location>
        <begin position="253"/>
        <end position="398"/>
    </location>
</feature>
<dbReference type="Proteomes" id="UP000295129">
    <property type="component" value="Unassembled WGS sequence"/>
</dbReference>
<dbReference type="Gene3D" id="2.40.110.10">
    <property type="entry name" value="Butyryl-CoA Dehydrogenase, subunit A, domain 2"/>
    <property type="match status" value="1"/>
</dbReference>
<accession>A0A4R6EF67</accession>
<dbReference type="InterPro" id="IPR037069">
    <property type="entry name" value="AcylCoA_DH/ox_N_sf"/>
</dbReference>
<dbReference type="Pfam" id="PF02770">
    <property type="entry name" value="Acyl-CoA_dh_M"/>
    <property type="match status" value="1"/>
</dbReference>
<evidence type="ECO:0000313" key="7">
    <source>
        <dbReference type="EMBL" id="TDN56914.1"/>
    </source>
</evidence>
<protein>
    <submittedName>
        <fullName evidence="7">Alkylation response protein AidB-like acyl-CoA dehydrogenase</fullName>
    </submittedName>
</protein>
<evidence type="ECO:0000256" key="1">
    <source>
        <dbReference type="ARBA" id="ARBA00022630"/>
    </source>
</evidence>
<evidence type="ECO:0000256" key="3">
    <source>
        <dbReference type="SAM" id="MobiDB-lite"/>
    </source>
</evidence>
<dbReference type="Pfam" id="PF08028">
    <property type="entry name" value="Acyl-CoA_dh_2"/>
    <property type="match status" value="1"/>
</dbReference>
<sequence>MGAPESLHATRRQRATPSERAAALVPEFARRAVINDRDNRLPLENIADLHAAGLLGLTVPASAGGFGGGLADAVAVVSAVSRGDASTALLLSLHYQWQAAIARSPRWPAHLRHAIGHEAATEPALINALRVEPELGTPVRGGLPATRARRVEGGWRISGRKVYSSGAALLRHAVVWAAAEVDGALLTGYFLLPMSAAGITLVPTWDHLGMRATVSDDVILDEVFVPADHAVDLRPPEAWAAPDALIASWNPVLIAAAYAGIPEAARDWLVGWLNGRTPSNLGAPLSSLYRFQTVVGEIEGLIAVNRRLLAHFALEFDAADQDGLDEPAEADGGRPDPGLGRSGKLLPPTDAGLVKHAVTGNAIRALELAVEAAGNPALMRANPLERLHRDVLCSRIHSPQNDMILTQAGRLALGLC</sequence>
<feature type="region of interest" description="Disordered" evidence="3">
    <location>
        <begin position="323"/>
        <end position="345"/>
    </location>
</feature>
<dbReference type="InterPro" id="IPR013107">
    <property type="entry name" value="Acyl-CoA_DH_C"/>
</dbReference>
<dbReference type="GO" id="GO:0016627">
    <property type="term" value="F:oxidoreductase activity, acting on the CH-CH group of donors"/>
    <property type="evidence" value="ECO:0007669"/>
    <property type="project" value="InterPro"/>
</dbReference>
<dbReference type="InterPro" id="IPR009100">
    <property type="entry name" value="AcylCoA_DH/oxidase_NM_dom_sf"/>
</dbReference>
<dbReference type="EMBL" id="SNVV01000001">
    <property type="protein sequence ID" value="TDN56914.1"/>
    <property type="molecule type" value="Genomic_DNA"/>
</dbReference>
<evidence type="ECO:0000313" key="8">
    <source>
        <dbReference type="Proteomes" id="UP000295129"/>
    </source>
</evidence>
<dbReference type="PANTHER" id="PTHR43831:SF1">
    <property type="entry name" value="ISOBUTYRYL-COA DEHYDROGENASE, MITOCHONDRIAL"/>
    <property type="match status" value="1"/>
</dbReference>
<organism evidence="7 8">
    <name type="scientific">Azoarcus indigens</name>
    <dbReference type="NCBI Taxonomy" id="29545"/>
    <lineage>
        <taxon>Bacteria</taxon>
        <taxon>Pseudomonadati</taxon>
        <taxon>Pseudomonadota</taxon>
        <taxon>Betaproteobacteria</taxon>
        <taxon>Rhodocyclales</taxon>
        <taxon>Zoogloeaceae</taxon>
        <taxon>Azoarcus</taxon>
    </lineage>
</organism>
<feature type="region of interest" description="Disordered" evidence="3">
    <location>
        <begin position="1"/>
        <end position="20"/>
    </location>
</feature>
<evidence type="ECO:0000256" key="2">
    <source>
        <dbReference type="ARBA" id="ARBA00023002"/>
    </source>
</evidence>
<dbReference type="Pfam" id="PF02771">
    <property type="entry name" value="Acyl-CoA_dh_N"/>
    <property type="match status" value="1"/>
</dbReference>
<dbReference type="GO" id="GO:0050660">
    <property type="term" value="F:flavin adenine dinucleotide binding"/>
    <property type="evidence" value="ECO:0007669"/>
    <property type="project" value="InterPro"/>
</dbReference>
<dbReference type="PANTHER" id="PTHR43831">
    <property type="entry name" value="ISOBUTYRYL-COA DEHYDROGENASE"/>
    <property type="match status" value="1"/>
</dbReference>
<dbReference type="RefSeq" id="WP_133587632.1">
    <property type="nucleotide sequence ID" value="NZ_SNVV01000001.1"/>
</dbReference>
<dbReference type="InterPro" id="IPR006091">
    <property type="entry name" value="Acyl-CoA_Oxase/DH_mid-dom"/>
</dbReference>
<proteinExistence type="predicted"/>
<dbReference type="SUPFAM" id="SSF47203">
    <property type="entry name" value="Acyl-CoA dehydrogenase C-terminal domain-like"/>
    <property type="match status" value="1"/>
</dbReference>
<evidence type="ECO:0000259" key="4">
    <source>
        <dbReference type="Pfam" id="PF02770"/>
    </source>
</evidence>
<dbReference type="InterPro" id="IPR046373">
    <property type="entry name" value="Acyl-CoA_Oxase/DH_mid-dom_sf"/>
</dbReference>
<dbReference type="InterPro" id="IPR036250">
    <property type="entry name" value="AcylCo_DH-like_C"/>
</dbReference>
<dbReference type="PIRSF" id="PIRSF016578">
    <property type="entry name" value="HsaA"/>
    <property type="match status" value="1"/>
</dbReference>
<dbReference type="InterPro" id="IPR013786">
    <property type="entry name" value="AcylCoA_DH/ox_N"/>
</dbReference>
<feature type="domain" description="Acyl-CoA oxidase/dehydrogenase middle" evidence="4">
    <location>
        <begin position="132"/>
        <end position="223"/>
    </location>
</feature>
<comment type="caution">
    <text evidence="7">The sequence shown here is derived from an EMBL/GenBank/DDBJ whole genome shotgun (WGS) entry which is preliminary data.</text>
</comment>
<dbReference type="Gene3D" id="1.10.540.10">
    <property type="entry name" value="Acyl-CoA dehydrogenase/oxidase, N-terminal domain"/>
    <property type="match status" value="1"/>
</dbReference>
<evidence type="ECO:0000259" key="5">
    <source>
        <dbReference type="Pfam" id="PF02771"/>
    </source>
</evidence>
<dbReference type="OrthoDB" id="7316074at2"/>
<gene>
    <name evidence="7" type="ORF">C7389_101293</name>
</gene>
<evidence type="ECO:0000259" key="6">
    <source>
        <dbReference type="Pfam" id="PF08028"/>
    </source>
</evidence>
<dbReference type="SUPFAM" id="SSF56645">
    <property type="entry name" value="Acyl-CoA dehydrogenase NM domain-like"/>
    <property type="match status" value="1"/>
</dbReference>
<reference evidence="7 8" key="1">
    <citation type="submission" date="2019-03" db="EMBL/GenBank/DDBJ databases">
        <title>Genomic Encyclopedia of Type Strains, Phase IV (KMG-IV): sequencing the most valuable type-strain genomes for metagenomic binning, comparative biology and taxonomic classification.</title>
        <authorList>
            <person name="Goeker M."/>
        </authorList>
    </citation>
    <scope>NUCLEOTIDE SEQUENCE [LARGE SCALE GENOMIC DNA]</scope>
    <source>
        <strain evidence="7 8">DSM 12121</strain>
    </source>
</reference>
<keyword evidence="2" id="KW-0560">Oxidoreductase</keyword>
<dbReference type="InterPro" id="IPR052547">
    <property type="entry name" value="Mito_Isobutyryl-CoADH"/>
</dbReference>
<keyword evidence="8" id="KW-1185">Reference proteome</keyword>
<dbReference type="Gene3D" id="1.20.140.10">
    <property type="entry name" value="Butyryl-CoA Dehydrogenase, subunit A, domain 3"/>
    <property type="match status" value="1"/>
</dbReference>
<keyword evidence="1" id="KW-0285">Flavoprotein</keyword>
<name>A0A4R6EF67_9RHOO</name>
<dbReference type="AlphaFoldDB" id="A0A4R6EF67"/>
<feature type="domain" description="Acyl-CoA dehydrogenase/oxidase N-terminal" evidence="5">
    <location>
        <begin position="29"/>
        <end position="96"/>
    </location>
</feature>